<keyword evidence="2" id="KW-0012">Acyltransferase</keyword>
<protein>
    <submittedName>
        <fullName evidence="2">GNAT family N-acetyltransferase</fullName>
        <ecNumber evidence="2">2.3.1.-</ecNumber>
    </submittedName>
</protein>
<dbReference type="EMBL" id="JAHWQX010000001">
    <property type="protein sequence ID" value="MBW3096488.1"/>
    <property type="molecule type" value="Genomic_DNA"/>
</dbReference>
<organism evidence="2 3">
    <name type="scientific">Pseudohoeflea coraliihabitans</name>
    <dbReference type="NCBI Taxonomy" id="2860393"/>
    <lineage>
        <taxon>Bacteria</taxon>
        <taxon>Pseudomonadati</taxon>
        <taxon>Pseudomonadota</taxon>
        <taxon>Alphaproteobacteria</taxon>
        <taxon>Hyphomicrobiales</taxon>
        <taxon>Rhizobiaceae</taxon>
        <taxon>Pseudohoeflea</taxon>
    </lineage>
</organism>
<sequence>MASKPVVDDHVGSQANTLLGELASMSAARPVAELEIDVGREGRQLVTYNARAGYSLRTELDHLTNRVVEPNVFFSARFLAPAMPRLDDRQVRLLLIRDENARSSRMRLMMPFSIEKPGLAVGPNILRAWANPFGPLGTPLLDAEGGAETLDNLLEGLARPGSGFPEVLVLPDVRMQGPVISLLRAVAIDRNLPISETGFTERPMLESNLEADDYLAAAIGKNHRREMRRQWRRLSERGTLSYVVARQPDEVRHHLEEFLTLEDSGWKGRQRTAMVADRYRAAFAREAINGLAEHDAVRIHTLLLDDEPIASMIVFIASGEAYTWKTAYNEEYASYSPGKLLVEKLTEWHLDDPNISRTDSCAVPDHPVMSRLWSERMRMGTLIIGLRPNSDREVRQVSATLHIYKNTRNMARLIRQKIRGLAARRRP</sequence>
<comment type="caution">
    <text evidence="2">The sequence shown here is derived from an EMBL/GenBank/DDBJ whole genome shotgun (WGS) entry which is preliminary data.</text>
</comment>
<dbReference type="Pfam" id="PF13480">
    <property type="entry name" value="Acetyltransf_6"/>
    <property type="match status" value="1"/>
</dbReference>
<dbReference type="RefSeq" id="WP_219200194.1">
    <property type="nucleotide sequence ID" value="NZ_JAHWQX010000001.1"/>
</dbReference>
<dbReference type="GO" id="GO:0016746">
    <property type="term" value="F:acyltransferase activity"/>
    <property type="evidence" value="ECO:0007669"/>
    <property type="project" value="UniProtKB-KW"/>
</dbReference>
<keyword evidence="2" id="KW-0808">Transferase</keyword>
<accession>A0ABS6WKL6</accession>
<feature type="domain" description="BioF2-like acetyltransferase" evidence="1">
    <location>
        <begin position="221"/>
        <end position="349"/>
    </location>
</feature>
<keyword evidence="3" id="KW-1185">Reference proteome</keyword>
<dbReference type="Proteomes" id="UP001430804">
    <property type="component" value="Unassembled WGS sequence"/>
</dbReference>
<dbReference type="InterPro" id="IPR038740">
    <property type="entry name" value="BioF2-like_GNAT_dom"/>
</dbReference>
<reference evidence="2" key="1">
    <citation type="submission" date="2021-07" db="EMBL/GenBank/DDBJ databases">
        <title>Pseudohoeflea marina sp. nov. a polyhydroxyalcanoate-producing bacterium.</title>
        <authorList>
            <person name="Zheng W."/>
            <person name="Yu S."/>
            <person name="Huang Y."/>
        </authorList>
    </citation>
    <scope>NUCLEOTIDE SEQUENCE</scope>
    <source>
        <strain evidence="2">DP4N28-3</strain>
    </source>
</reference>
<gene>
    <name evidence="2" type="ORF">KY465_04275</name>
</gene>
<evidence type="ECO:0000259" key="1">
    <source>
        <dbReference type="Pfam" id="PF13480"/>
    </source>
</evidence>
<proteinExistence type="predicted"/>
<evidence type="ECO:0000313" key="2">
    <source>
        <dbReference type="EMBL" id="MBW3096488.1"/>
    </source>
</evidence>
<evidence type="ECO:0000313" key="3">
    <source>
        <dbReference type="Proteomes" id="UP001430804"/>
    </source>
</evidence>
<dbReference type="EC" id="2.3.1.-" evidence="2"/>
<name>A0ABS6WKL6_9HYPH</name>